<dbReference type="InterPro" id="IPR013762">
    <property type="entry name" value="Integrase-like_cat_sf"/>
</dbReference>
<dbReference type="PROSITE" id="PS51900">
    <property type="entry name" value="CB"/>
    <property type="match status" value="1"/>
</dbReference>
<dbReference type="Gene3D" id="1.10.150.130">
    <property type="match status" value="1"/>
</dbReference>
<dbReference type="RefSeq" id="WP_221860050.1">
    <property type="nucleotide sequence ID" value="NZ_JAIKTU010000004.1"/>
</dbReference>
<proteinExistence type="inferred from homology"/>
<name>A0ABS7KWL4_CLOSR</name>
<keyword evidence="2 4" id="KW-0238">DNA-binding</keyword>
<dbReference type="CDD" id="cd01189">
    <property type="entry name" value="INT_ICEBs1_C_like"/>
    <property type="match status" value="1"/>
</dbReference>
<accession>A0ABS7KWL4</accession>
<evidence type="ECO:0000256" key="4">
    <source>
        <dbReference type="PROSITE-ProRule" id="PRU01248"/>
    </source>
</evidence>
<protein>
    <submittedName>
        <fullName evidence="7">Site-specific integrase</fullName>
    </submittedName>
</protein>
<evidence type="ECO:0000313" key="7">
    <source>
        <dbReference type="EMBL" id="MBY0755067.1"/>
    </source>
</evidence>
<keyword evidence="8" id="KW-1185">Reference proteome</keyword>
<reference evidence="7 8" key="1">
    <citation type="journal article" date="2021" name="Cell Host Microbe">
        <title>in vivo commensal control of Clostridioides difficile virulence.</title>
        <authorList>
            <person name="Girinathan B.P."/>
            <person name="Dibenedetto N."/>
            <person name="Worley J.N."/>
            <person name="Peltier J."/>
            <person name="Arrieta-Ortiz M.L."/>
            <person name="Rupa Christinal Immanuel S."/>
            <person name="Lavin R."/>
            <person name="Delaney M.L."/>
            <person name="Cummins C."/>
            <person name="Hoffmann M."/>
            <person name="Luo Y."/>
            <person name="Gonzalez-Escalona N."/>
            <person name="Allard M."/>
            <person name="Onderdonk A.B."/>
            <person name="Gerber G.K."/>
            <person name="Sonenshein A.L."/>
            <person name="Baliga N."/>
            <person name="Dupuy B."/>
            <person name="Bry L."/>
        </authorList>
    </citation>
    <scope>NUCLEOTIDE SEQUENCE [LARGE SCALE GENOMIC DNA]</scope>
    <source>
        <strain evidence="7 8">DSM 599</strain>
    </source>
</reference>
<comment type="similarity">
    <text evidence="1">Belongs to the 'phage' integrase family.</text>
</comment>
<dbReference type="Gene3D" id="1.10.443.10">
    <property type="entry name" value="Intergrase catalytic core"/>
    <property type="match status" value="1"/>
</dbReference>
<evidence type="ECO:0000259" key="5">
    <source>
        <dbReference type="PROSITE" id="PS51898"/>
    </source>
</evidence>
<comment type="caution">
    <text evidence="7">The sequence shown here is derived from an EMBL/GenBank/DDBJ whole genome shotgun (WGS) entry which is preliminary data.</text>
</comment>
<dbReference type="Proteomes" id="UP001299068">
    <property type="component" value="Unassembled WGS sequence"/>
</dbReference>
<evidence type="ECO:0000259" key="6">
    <source>
        <dbReference type="PROSITE" id="PS51900"/>
    </source>
</evidence>
<sequence>MDYNITYRKKDKGIQLIVSYKDTLGKWKQKSKQGFETKREAKKYADKLVSELKELSKFNSCELSNLTIGELKKYYLEHIYLHKSLNTYKNYKVCLNNFSLDNILVSNLTIAHVQKCINDLINTVSPSTLNGKITIFKSMMNFAKKQYNIPIIDMSNLDTPTIKKDTSRRALSENESDKILEFYSKSNNTDYFITTLLGLTCGCRVGEIMGLTWKDIDFKNNSININKQWQKKKDGKFGFTTVKSKNSNRTIPLPSTTKNILINLKNALPLNLDQRLIYSSSLNGLTVNLNKQLRKNFNTCIHELRHTYATKLISNGLDFKTAAYILGHDVEQTMRVYSHVTNEMYNKASDLISNIF</sequence>
<feature type="domain" description="Tyr recombinase" evidence="5">
    <location>
        <begin position="166"/>
        <end position="350"/>
    </location>
</feature>
<dbReference type="InterPro" id="IPR010998">
    <property type="entry name" value="Integrase_recombinase_N"/>
</dbReference>
<evidence type="ECO:0000313" key="8">
    <source>
        <dbReference type="Proteomes" id="UP001299068"/>
    </source>
</evidence>
<dbReference type="PANTHER" id="PTHR30349:SF64">
    <property type="entry name" value="PROPHAGE INTEGRASE INTD-RELATED"/>
    <property type="match status" value="1"/>
</dbReference>
<dbReference type="InterPro" id="IPR011010">
    <property type="entry name" value="DNA_brk_join_enz"/>
</dbReference>
<gene>
    <name evidence="7" type="ORF">K5V21_06320</name>
</gene>
<evidence type="ECO:0000256" key="2">
    <source>
        <dbReference type="ARBA" id="ARBA00023125"/>
    </source>
</evidence>
<organism evidence="7 8">
    <name type="scientific">Clostridium sardiniense</name>
    <name type="common">Clostridium absonum</name>
    <dbReference type="NCBI Taxonomy" id="29369"/>
    <lineage>
        <taxon>Bacteria</taxon>
        <taxon>Bacillati</taxon>
        <taxon>Bacillota</taxon>
        <taxon>Clostridia</taxon>
        <taxon>Eubacteriales</taxon>
        <taxon>Clostridiaceae</taxon>
        <taxon>Clostridium</taxon>
    </lineage>
</organism>
<dbReference type="EMBL" id="JAIKTU010000004">
    <property type="protein sequence ID" value="MBY0755067.1"/>
    <property type="molecule type" value="Genomic_DNA"/>
</dbReference>
<dbReference type="Pfam" id="PF14657">
    <property type="entry name" value="Arm-DNA-bind_4"/>
    <property type="match status" value="1"/>
</dbReference>
<dbReference type="InterPro" id="IPR050090">
    <property type="entry name" value="Tyrosine_recombinase_XerCD"/>
</dbReference>
<evidence type="ECO:0000256" key="3">
    <source>
        <dbReference type="ARBA" id="ARBA00023172"/>
    </source>
</evidence>
<dbReference type="InterPro" id="IPR044068">
    <property type="entry name" value="CB"/>
</dbReference>
<dbReference type="PANTHER" id="PTHR30349">
    <property type="entry name" value="PHAGE INTEGRASE-RELATED"/>
    <property type="match status" value="1"/>
</dbReference>
<dbReference type="Pfam" id="PF00589">
    <property type="entry name" value="Phage_integrase"/>
    <property type="match status" value="1"/>
</dbReference>
<dbReference type="SUPFAM" id="SSF56349">
    <property type="entry name" value="DNA breaking-rejoining enzymes"/>
    <property type="match status" value="1"/>
</dbReference>
<dbReference type="InterPro" id="IPR002104">
    <property type="entry name" value="Integrase_catalytic"/>
</dbReference>
<evidence type="ECO:0000256" key="1">
    <source>
        <dbReference type="ARBA" id="ARBA00008857"/>
    </source>
</evidence>
<feature type="domain" description="Core-binding (CB)" evidence="6">
    <location>
        <begin position="66"/>
        <end position="144"/>
    </location>
</feature>
<dbReference type="InterPro" id="IPR028259">
    <property type="entry name" value="AP2-like_int_N"/>
</dbReference>
<keyword evidence="3" id="KW-0233">DNA recombination</keyword>
<dbReference type="PROSITE" id="PS51898">
    <property type="entry name" value="TYR_RECOMBINASE"/>
    <property type="match status" value="1"/>
</dbReference>